<evidence type="ECO:0000259" key="4">
    <source>
        <dbReference type="Pfam" id="PF25021"/>
    </source>
</evidence>
<dbReference type="InterPro" id="IPR013783">
    <property type="entry name" value="Ig-like_fold"/>
</dbReference>
<dbReference type="Pfam" id="PF25021">
    <property type="entry name" value="TEN_NHL"/>
    <property type="match status" value="1"/>
</dbReference>
<dbReference type="Pfam" id="PF01436">
    <property type="entry name" value="NHL"/>
    <property type="match status" value="1"/>
</dbReference>
<dbReference type="SUPFAM" id="SSF101898">
    <property type="entry name" value="NHL repeat"/>
    <property type="match status" value="1"/>
</dbReference>
<dbReference type="CDD" id="cd00603">
    <property type="entry name" value="IPT_PCSR"/>
    <property type="match status" value="1"/>
</dbReference>
<protein>
    <submittedName>
        <fullName evidence="5">IPT/TIG domain-containing protein</fullName>
    </submittedName>
</protein>
<evidence type="ECO:0000313" key="5">
    <source>
        <dbReference type="EMBL" id="MBS5413479.1"/>
    </source>
</evidence>
<evidence type="ECO:0000313" key="6">
    <source>
        <dbReference type="Proteomes" id="UP000782901"/>
    </source>
</evidence>
<accession>A0A943DZP9</accession>
<dbReference type="InterPro" id="IPR056822">
    <property type="entry name" value="TEN_NHL"/>
</dbReference>
<dbReference type="PANTHER" id="PTHR13833">
    <property type="match status" value="1"/>
</dbReference>
<feature type="domain" description="IPT/TIG" evidence="3">
    <location>
        <begin position="39"/>
        <end position="124"/>
    </location>
</feature>
<dbReference type="Gene3D" id="2.120.10.30">
    <property type="entry name" value="TolB, C-terminal domain"/>
    <property type="match status" value="1"/>
</dbReference>
<dbReference type="Pfam" id="PF01833">
    <property type="entry name" value="TIG"/>
    <property type="match status" value="1"/>
</dbReference>
<dbReference type="EMBL" id="JAGZEE010000057">
    <property type="protein sequence ID" value="MBS5413479.1"/>
    <property type="molecule type" value="Genomic_DNA"/>
</dbReference>
<dbReference type="Proteomes" id="UP000782901">
    <property type="component" value="Unassembled WGS sequence"/>
</dbReference>
<sequence>MRKSFNLIWMVFGFLLLIVGCNEDKKSTAFDPNQPVKFTEFMPDSGGIRTKFIVKGSNFGEDKSQVKVYFKDEVGNEREALVLGVKPDVIYAQVPKQAGGESHVRVEIAGKEAELSNAEKTFKYIVTSSVSTVVGKAKEGGNKDGTLGETTFNTPRYVAVDNDDNVFIFDSDGRTRLSSIEQNKTITLLDGMVIDQPLFIDKEMKQLFGPCDNANFGCFLFDANVSWVADKMGQLLANGGWMHSVVLDPVDSTFVIYRQNTGQLWTQPFDKNRRTLNPNKAKRIGTLYNTGSNGLCAYNPVDKYVYCVLHSKSAVYRFKLTRDADGWPALDGDIDEYIPGAGAGFRDGDVQEAQFKEPRGIAIDKEGNLYIADVGNNRIRKVDTKLNVVTTIAGSGAAGYKDGDPLEAQFNQPWGVYLDKNEFLYIADQNNHCIRKLAIE</sequence>
<reference evidence="5" key="1">
    <citation type="submission" date="2021-02" db="EMBL/GenBank/DDBJ databases">
        <title>Infant gut strain persistence is associated with maternal origin, phylogeny, and functional potential including surface adhesion and iron acquisition.</title>
        <authorList>
            <person name="Lou Y.C."/>
        </authorList>
    </citation>
    <scope>NUCLEOTIDE SEQUENCE</scope>
    <source>
        <strain evidence="5">L3_082_243G1_dasL3_082_243G1_maxbin2.maxbin.015s ta_sub</strain>
    </source>
</reference>
<dbReference type="PROSITE" id="PS51257">
    <property type="entry name" value="PROKAR_LIPOPROTEIN"/>
    <property type="match status" value="1"/>
</dbReference>
<dbReference type="InterPro" id="IPR011042">
    <property type="entry name" value="6-blade_b-propeller_TolB-like"/>
</dbReference>
<dbReference type="InterPro" id="IPR014756">
    <property type="entry name" value="Ig_E-set"/>
</dbReference>
<dbReference type="Gene3D" id="2.60.40.10">
    <property type="entry name" value="Immunoglobulins"/>
    <property type="match status" value="1"/>
</dbReference>
<organism evidence="5 6">
    <name type="scientific">Bacteroides thetaiotaomicron</name>
    <dbReference type="NCBI Taxonomy" id="818"/>
    <lineage>
        <taxon>Bacteria</taxon>
        <taxon>Pseudomonadati</taxon>
        <taxon>Bacteroidota</taxon>
        <taxon>Bacteroidia</taxon>
        <taxon>Bacteroidales</taxon>
        <taxon>Bacteroidaceae</taxon>
        <taxon>Bacteroides</taxon>
    </lineage>
</organism>
<dbReference type="InterPro" id="IPR002909">
    <property type="entry name" value="IPT_dom"/>
</dbReference>
<dbReference type="AlphaFoldDB" id="A0A943DZP9"/>
<evidence type="ECO:0000259" key="3">
    <source>
        <dbReference type="Pfam" id="PF01833"/>
    </source>
</evidence>
<keyword evidence="1" id="KW-0677">Repeat</keyword>
<dbReference type="PANTHER" id="PTHR13833:SF71">
    <property type="entry name" value="NHL DOMAIN-CONTAINING PROTEIN"/>
    <property type="match status" value="1"/>
</dbReference>
<dbReference type="SUPFAM" id="SSF81296">
    <property type="entry name" value="E set domains"/>
    <property type="match status" value="1"/>
</dbReference>
<feature type="repeat" description="NHL" evidence="2">
    <location>
        <begin position="354"/>
        <end position="385"/>
    </location>
</feature>
<name>A0A943DZP9_BACT4</name>
<dbReference type="InterPro" id="IPR001258">
    <property type="entry name" value="NHL_repeat"/>
</dbReference>
<gene>
    <name evidence="5" type="ORF">KHY35_22670</name>
</gene>
<proteinExistence type="predicted"/>
<feature type="domain" description="Teneurin NHL" evidence="4">
    <location>
        <begin position="261"/>
        <end position="396"/>
    </location>
</feature>
<comment type="caution">
    <text evidence="5">The sequence shown here is derived from an EMBL/GenBank/DDBJ whole genome shotgun (WGS) entry which is preliminary data.</text>
</comment>
<dbReference type="PROSITE" id="PS51125">
    <property type="entry name" value="NHL"/>
    <property type="match status" value="1"/>
</dbReference>
<evidence type="ECO:0000256" key="1">
    <source>
        <dbReference type="ARBA" id="ARBA00022737"/>
    </source>
</evidence>
<evidence type="ECO:0000256" key="2">
    <source>
        <dbReference type="PROSITE-ProRule" id="PRU00504"/>
    </source>
</evidence>